<name>A0A7Y9DLW2_9ACTN</name>
<dbReference type="Proteomes" id="UP000521922">
    <property type="component" value="Unassembled WGS sequence"/>
</dbReference>
<dbReference type="Gene3D" id="2.40.33.20">
    <property type="entry name" value="PK beta-barrel domain-like"/>
    <property type="match status" value="1"/>
</dbReference>
<organism evidence="3 4">
    <name type="scientific">Kineococcus aurantiacus</name>
    <dbReference type="NCBI Taxonomy" id="37633"/>
    <lineage>
        <taxon>Bacteria</taxon>
        <taxon>Bacillati</taxon>
        <taxon>Actinomycetota</taxon>
        <taxon>Actinomycetes</taxon>
        <taxon>Kineosporiales</taxon>
        <taxon>Kineosporiaceae</taxon>
        <taxon>Kineococcus</taxon>
    </lineage>
</organism>
<gene>
    <name evidence="3" type="ORF">BJ968_002562</name>
</gene>
<dbReference type="InterPro" id="IPR005302">
    <property type="entry name" value="MoCF_Sase_C"/>
</dbReference>
<protein>
    <submittedName>
        <fullName evidence="3">MOSC domain-containing protein YiiM</fullName>
    </submittedName>
</protein>
<dbReference type="GO" id="GO:0030151">
    <property type="term" value="F:molybdenum ion binding"/>
    <property type="evidence" value="ECO:0007669"/>
    <property type="project" value="InterPro"/>
</dbReference>
<dbReference type="RefSeq" id="WP_425491496.1">
    <property type="nucleotide sequence ID" value="NZ_BAAAGN010000001.1"/>
</dbReference>
<evidence type="ECO:0000259" key="2">
    <source>
        <dbReference type="PROSITE" id="PS51340"/>
    </source>
</evidence>
<dbReference type="InterPro" id="IPR011037">
    <property type="entry name" value="Pyrv_Knase-like_insert_dom_sf"/>
</dbReference>
<reference evidence="3 4" key="1">
    <citation type="submission" date="2020-07" db="EMBL/GenBank/DDBJ databases">
        <title>Sequencing the genomes of 1000 actinobacteria strains.</title>
        <authorList>
            <person name="Klenk H.-P."/>
        </authorList>
    </citation>
    <scope>NUCLEOTIDE SEQUENCE [LARGE SCALE GENOMIC DNA]</scope>
    <source>
        <strain evidence="3 4">DSM 7487</strain>
    </source>
</reference>
<accession>A0A7Y9DLW2</accession>
<sequence length="197" mass="21069">MVNQEVTGAVVFEYPVEVVHLLVSPEHAYFGRPRDGAADVVTHTPDVVEVVAGKGIRGDRFFGKAAHMDAAVTFLAVEAWEAVARDLDLPGVPDPLLSRRNVVVRGVQLDPLRGHEFDLVTAAGSVTFHGGRPANPCAWMDRVVAEGAHRALRGRGGLRCTPTTDGRVARGPGLLRSPVELDPARAGDPVLRRAPLP</sequence>
<evidence type="ECO:0000313" key="4">
    <source>
        <dbReference type="Proteomes" id="UP000521922"/>
    </source>
</evidence>
<dbReference type="AlphaFoldDB" id="A0A7Y9DLW2"/>
<dbReference type="SUPFAM" id="SSF50800">
    <property type="entry name" value="PK beta-barrel domain-like"/>
    <property type="match status" value="1"/>
</dbReference>
<feature type="region of interest" description="Disordered" evidence="1">
    <location>
        <begin position="163"/>
        <end position="197"/>
    </location>
</feature>
<dbReference type="GO" id="GO:0003824">
    <property type="term" value="F:catalytic activity"/>
    <property type="evidence" value="ECO:0007669"/>
    <property type="project" value="InterPro"/>
</dbReference>
<evidence type="ECO:0000313" key="3">
    <source>
        <dbReference type="EMBL" id="NYD23022.1"/>
    </source>
</evidence>
<comment type="caution">
    <text evidence="3">The sequence shown here is derived from an EMBL/GenBank/DDBJ whole genome shotgun (WGS) entry which is preliminary data.</text>
</comment>
<feature type="domain" description="MOSC" evidence="2">
    <location>
        <begin position="43"/>
        <end position="177"/>
    </location>
</feature>
<dbReference type="PROSITE" id="PS51340">
    <property type="entry name" value="MOSC"/>
    <property type="match status" value="1"/>
</dbReference>
<dbReference type="EMBL" id="JACCBB010000001">
    <property type="protein sequence ID" value="NYD23022.1"/>
    <property type="molecule type" value="Genomic_DNA"/>
</dbReference>
<proteinExistence type="predicted"/>
<evidence type="ECO:0000256" key="1">
    <source>
        <dbReference type="SAM" id="MobiDB-lite"/>
    </source>
</evidence>
<dbReference type="GO" id="GO:0030170">
    <property type="term" value="F:pyridoxal phosphate binding"/>
    <property type="evidence" value="ECO:0007669"/>
    <property type="project" value="InterPro"/>
</dbReference>
<keyword evidence="4" id="KW-1185">Reference proteome</keyword>